<dbReference type="Proteomes" id="UP000003374">
    <property type="component" value="Unassembled WGS sequence"/>
</dbReference>
<dbReference type="PIRSF" id="PIRSF003174">
    <property type="entry name" value="CreA"/>
    <property type="match status" value="1"/>
</dbReference>
<comment type="caution">
    <text evidence="2">The sequence shown here is derived from an EMBL/GenBank/DDBJ whole genome shotgun (WGS) entry which is preliminary data.</text>
</comment>
<dbReference type="AlphaFoldDB" id="A4BUG4"/>
<dbReference type="Pfam" id="PF05981">
    <property type="entry name" value="CreA"/>
    <property type="match status" value="1"/>
</dbReference>
<feature type="signal peptide" evidence="1">
    <location>
        <begin position="1"/>
        <end position="18"/>
    </location>
</feature>
<dbReference type="PANTHER" id="PTHR37952:SF2">
    <property type="entry name" value="PROTEIN CREA"/>
    <property type="match status" value="1"/>
</dbReference>
<evidence type="ECO:0000313" key="3">
    <source>
        <dbReference type="Proteomes" id="UP000003374"/>
    </source>
</evidence>
<keyword evidence="1" id="KW-0732">Signal</keyword>
<dbReference type="eggNOG" id="COG3045">
    <property type="taxonomic scope" value="Bacteria"/>
</dbReference>
<dbReference type="STRING" id="314278.NB231_02138"/>
<protein>
    <recommendedName>
        <fullName evidence="4">CreA protein</fullName>
    </recommendedName>
</protein>
<name>A4BUG4_9GAMM</name>
<dbReference type="RefSeq" id="WP_004999345.1">
    <property type="nucleotide sequence ID" value="NZ_CH672427.1"/>
</dbReference>
<dbReference type="PANTHER" id="PTHR37952">
    <property type="match status" value="1"/>
</dbReference>
<keyword evidence="3" id="KW-1185">Reference proteome</keyword>
<feature type="chain" id="PRO_5002666733" description="CreA protein" evidence="1">
    <location>
        <begin position="19"/>
        <end position="155"/>
    </location>
</feature>
<dbReference type="InterPro" id="IPR010292">
    <property type="entry name" value="Uncharacterised_CreA"/>
</dbReference>
<dbReference type="EMBL" id="AAOF01000018">
    <property type="protein sequence ID" value="EAR20678.1"/>
    <property type="molecule type" value="Genomic_DNA"/>
</dbReference>
<dbReference type="OrthoDB" id="9788409at2"/>
<proteinExistence type="predicted"/>
<evidence type="ECO:0000313" key="2">
    <source>
        <dbReference type="EMBL" id="EAR20678.1"/>
    </source>
</evidence>
<sequence>MKRLCVFCLCFLPAWLYAEEIGHVDTAFKFLGPDHKIVVEAFNDPDVSGITCYLSRAKTGGLKGAVGLAEDPARFSVACRQVGAVRFGKSLPLSEEVFKQGASVFFKHVRVVRMVDVKRNALIYLIYSDRLIEGHPDNAITAVAQLGKAIPIEDD</sequence>
<gene>
    <name evidence="2" type="ORF">NB231_02138</name>
</gene>
<evidence type="ECO:0008006" key="4">
    <source>
        <dbReference type="Google" id="ProtNLM"/>
    </source>
</evidence>
<dbReference type="HOGENOM" id="CLU_109726_1_1_6"/>
<reference evidence="2 3" key="1">
    <citation type="submission" date="2006-02" db="EMBL/GenBank/DDBJ databases">
        <authorList>
            <person name="Waterbury J."/>
            <person name="Ferriera S."/>
            <person name="Johnson J."/>
            <person name="Kravitz S."/>
            <person name="Halpern A."/>
            <person name="Remington K."/>
            <person name="Beeson K."/>
            <person name="Tran B."/>
            <person name="Rogers Y.-H."/>
            <person name="Friedman R."/>
            <person name="Venter J.C."/>
        </authorList>
    </citation>
    <scope>NUCLEOTIDE SEQUENCE [LARGE SCALE GENOMIC DNA]</scope>
    <source>
        <strain evidence="2 3">Nb-231</strain>
    </source>
</reference>
<dbReference type="GO" id="GO:0005829">
    <property type="term" value="C:cytosol"/>
    <property type="evidence" value="ECO:0007669"/>
    <property type="project" value="TreeGrafter"/>
</dbReference>
<accession>A4BUG4</accession>
<organism evidence="2 3">
    <name type="scientific">Nitrococcus mobilis Nb-231</name>
    <dbReference type="NCBI Taxonomy" id="314278"/>
    <lineage>
        <taxon>Bacteria</taxon>
        <taxon>Pseudomonadati</taxon>
        <taxon>Pseudomonadota</taxon>
        <taxon>Gammaproteobacteria</taxon>
        <taxon>Chromatiales</taxon>
        <taxon>Ectothiorhodospiraceae</taxon>
        <taxon>Nitrococcus</taxon>
    </lineage>
</organism>
<evidence type="ECO:0000256" key="1">
    <source>
        <dbReference type="SAM" id="SignalP"/>
    </source>
</evidence>